<accession>A0A6M0K702</accession>
<dbReference type="InterPro" id="IPR000894">
    <property type="entry name" value="RuBisCO_ssu_dom"/>
</dbReference>
<dbReference type="Proteomes" id="UP000483379">
    <property type="component" value="Unassembled WGS sequence"/>
</dbReference>
<dbReference type="Pfam" id="PF00101">
    <property type="entry name" value="RuBisCO_small"/>
    <property type="match status" value="1"/>
</dbReference>
<dbReference type="Gene3D" id="3.30.190.10">
    <property type="entry name" value="Ribulose bisphosphate carboxylase, small subunit"/>
    <property type="match status" value="1"/>
</dbReference>
<proteinExistence type="predicted"/>
<reference evidence="2 3" key="1">
    <citation type="submission" date="2020-02" db="EMBL/GenBank/DDBJ databases">
        <title>Genome sequences of Thiorhodococcus mannitoliphagus and Thiorhodococcus minor, purple sulfur photosynthetic bacteria in the gammaproteobacterial family, Chromatiaceae.</title>
        <authorList>
            <person name="Aviles F.A."/>
            <person name="Meyer T.E."/>
            <person name="Kyndt J.A."/>
        </authorList>
    </citation>
    <scope>NUCLEOTIDE SEQUENCE [LARGE SCALE GENOMIC DNA]</scope>
    <source>
        <strain evidence="2 3">DSM 11518</strain>
    </source>
</reference>
<protein>
    <submittedName>
        <fullName evidence="2">Ribulose bisphosphate carboxylase small subunit</fullName>
    </submittedName>
</protein>
<dbReference type="RefSeq" id="WP_164455680.1">
    <property type="nucleotide sequence ID" value="NZ_JAAIJQ010000105.1"/>
</dbReference>
<evidence type="ECO:0000313" key="2">
    <source>
        <dbReference type="EMBL" id="NEV64693.1"/>
    </source>
</evidence>
<feature type="domain" description="Ribulose bisphosphate carboxylase small subunit" evidence="1">
    <location>
        <begin position="14"/>
        <end position="105"/>
    </location>
</feature>
<comment type="caution">
    <text evidence="2">The sequence shown here is derived from an EMBL/GenBank/DDBJ whole genome shotgun (WGS) entry which is preliminary data.</text>
</comment>
<gene>
    <name evidence="2" type="ORF">G3446_22960</name>
</gene>
<organism evidence="2 3">
    <name type="scientific">Thiorhodococcus minor</name>
    <dbReference type="NCBI Taxonomy" id="57489"/>
    <lineage>
        <taxon>Bacteria</taxon>
        <taxon>Pseudomonadati</taxon>
        <taxon>Pseudomonadota</taxon>
        <taxon>Gammaproteobacteria</taxon>
        <taxon>Chromatiales</taxon>
        <taxon>Chromatiaceae</taxon>
        <taxon>Thiorhodococcus</taxon>
    </lineage>
</organism>
<dbReference type="AlphaFoldDB" id="A0A6M0K702"/>
<evidence type="ECO:0000259" key="1">
    <source>
        <dbReference type="SMART" id="SM00961"/>
    </source>
</evidence>
<dbReference type="SUPFAM" id="SSF55239">
    <property type="entry name" value="RuBisCO, small subunit"/>
    <property type="match status" value="1"/>
</dbReference>
<keyword evidence="3" id="KW-1185">Reference proteome</keyword>
<name>A0A6M0K702_9GAMM</name>
<dbReference type="EMBL" id="JAAIJQ010000105">
    <property type="protein sequence ID" value="NEV64693.1"/>
    <property type="molecule type" value="Genomic_DNA"/>
</dbReference>
<dbReference type="SMART" id="SM00961">
    <property type="entry name" value="RuBisCO_small"/>
    <property type="match status" value="1"/>
</dbReference>
<sequence>MSTDSQAHHAAQPAQGAHGAEAAILDRVTNCIDRNCVICVEHAPNVEPRLARWQAWEKPRCFDGDIGTVYASIEGCRRAHADHHIRLSVESMTWRSRMSLVVHRPH</sequence>
<dbReference type="InterPro" id="IPR036385">
    <property type="entry name" value="RuBisCO_ssu_sf"/>
</dbReference>
<evidence type="ECO:0000313" key="3">
    <source>
        <dbReference type="Proteomes" id="UP000483379"/>
    </source>
</evidence>